<dbReference type="GO" id="GO:0016829">
    <property type="term" value="F:lyase activity"/>
    <property type="evidence" value="ECO:0007669"/>
    <property type="project" value="UniProtKB-KW"/>
</dbReference>
<dbReference type="Proteomes" id="UP000585272">
    <property type="component" value="Unassembled WGS sequence"/>
</dbReference>
<keyword evidence="3" id="KW-1185">Reference proteome</keyword>
<dbReference type="EMBL" id="JACHNU010000011">
    <property type="protein sequence ID" value="MBB4665174.1"/>
    <property type="molecule type" value="Genomic_DNA"/>
</dbReference>
<protein>
    <submittedName>
        <fullName evidence="2">Catechol 2,3-dioxygenase-like lactoylglutathione lyase family enzyme</fullName>
    </submittedName>
</protein>
<dbReference type="PROSITE" id="PS51819">
    <property type="entry name" value="VOC"/>
    <property type="match status" value="1"/>
</dbReference>
<keyword evidence="2" id="KW-0560">Oxidoreductase</keyword>
<dbReference type="InterPro" id="IPR037523">
    <property type="entry name" value="VOC_core"/>
</dbReference>
<dbReference type="GO" id="GO:0051213">
    <property type="term" value="F:dioxygenase activity"/>
    <property type="evidence" value="ECO:0007669"/>
    <property type="project" value="UniProtKB-KW"/>
</dbReference>
<dbReference type="InterPro" id="IPR029068">
    <property type="entry name" value="Glyas_Bleomycin-R_OHBP_Dase"/>
</dbReference>
<feature type="domain" description="VOC" evidence="1">
    <location>
        <begin position="4"/>
        <end position="127"/>
    </location>
</feature>
<evidence type="ECO:0000259" key="1">
    <source>
        <dbReference type="PROSITE" id="PS51819"/>
    </source>
</evidence>
<evidence type="ECO:0000313" key="2">
    <source>
        <dbReference type="EMBL" id="MBB4665174.1"/>
    </source>
</evidence>
<dbReference type="SUPFAM" id="SSF54593">
    <property type="entry name" value="Glyoxalase/Bleomycin resistance protein/Dihydroxybiphenyl dioxygenase"/>
    <property type="match status" value="1"/>
</dbReference>
<dbReference type="Pfam" id="PF00903">
    <property type="entry name" value="Glyoxalase"/>
    <property type="match status" value="1"/>
</dbReference>
<dbReference type="Gene3D" id="3.10.180.10">
    <property type="entry name" value="2,3-Dihydroxybiphenyl 1,2-Dioxygenase, domain 1"/>
    <property type="match status" value="1"/>
</dbReference>
<gene>
    <name evidence="2" type="ORF">BDZ31_004795</name>
</gene>
<keyword evidence="2" id="KW-0456">Lyase</keyword>
<sequence>MIDRIGRAVVLVRDYDEAQAFYAKLGFEPLHDERLPDGRRFLHVGLPSQPGVGLWLLRPAGADGEERIGRQTGGEPLLVLYTDDLASAIASARAAGVDSFEEPRAGDGSAFVHFADLYGNHLLLVELRAAG</sequence>
<dbReference type="RefSeq" id="WP_183345863.1">
    <property type="nucleotide sequence ID" value="NZ_JACHNU010000011.1"/>
</dbReference>
<comment type="caution">
    <text evidence="2">The sequence shown here is derived from an EMBL/GenBank/DDBJ whole genome shotgun (WGS) entry which is preliminary data.</text>
</comment>
<accession>A0A840IMF3</accession>
<reference evidence="2 3" key="1">
    <citation type="submission" date="2020-08" db="EMBL/GenBank/DDBJ databases">
        <title>Genomic Encyclopedia of Archaeal and Bacterial Type Strains, Phase II (KMG-II): from individual species to whole genera.</title>
        <authorList>
            <person name="Goeker M."/>
        </authorList>
    </citation>
    <scope>NUCLEOTIDE SEQUENCE [LARGE SCALE GENOMIC DNA]</scope>
    <source>
        <strain evidence="2 3">DSM 23288</strain>
    </source>
</reference>
<name>A0A840IMF3_9ACTN</name>
<dbReference type="PANTHER" id="PTHR36437:SF2">
    <property type="entry name" value="GLYOXALASE_BLEOMYCIN RESISTANCE PROTEIN_DIOXYGENASE"/>
    <property type="match status" value="1"/>
</dbReference>
<dbReference type="InterPro" id="IPR004360">
    <property type="entry name" value="Glyas_Fos-R_dOase_dom"/>
</dbReference>
<proteinExistence type="predicted"/>
<keyword evidence="2" id="KW-0223">Dioxygenase</keyword>
<evidence type="ECO:0000313" key="3">
    <source>
        <dbReference type="Proteomes" id="UP000585272"/>
    </source>
</evidence>
<dbReference type="PANTHER" id="PTHR36437">
    <property type="entry name" value="GLYOXALASE/BLEOMYCIN RESISTANCE PROTEIN/DIOXYGENASE"/>
    <property type="match status" value="1"/>
</dbReference>
<dbReference type="AlphaFoldDB" id="A0A840IMF3"/>
<organism evidence="2 3">
    <name type="scientific">Conexibacter arvalis</name>
    <dbReference type="NCBI Taxonomy" id="912552"/>
    <lineage>
        <taxon>Bacteria</taxon>
        <taxon>Bacillati</taxon>
        <taxon>Actinomycetota</taxon>
        <taxon>Thermoleophilia</taxon>
        <taxon>Solirubrobacterales</taxon>
        <taxon>Conexibacteraceae</taxon>
        <taxon>Conexibacter</taxon>
    </lineage>
</organism>